<gene>
    <name evidence="2" type="ORF">TEA_003777</name>
</gene>
<dbReference type="Proteomes" id="UP000306102">
    <property type="component" value="Unassembled WGS sequence"/>
</dbReference>
<evidence type="ECO:0000313" key="2">
    <source>
        <dbReference type="EMBL" id="THG02082.1"/>
    </source>
</evidence>
<feature type="compositionally biased region" description="Polar residues" evidence="1">
    <location>
        <begin position="260"/>
        <end position="269"/>
    </location>
</feature>
<feature type="compositionally biased region" description="Acidic residues" evidence="1">
    <location>
        <begin position="309"/>
        <end position="331"/>
    </location>
</feature>
<keyword evidence="3" id="KW-1185">Reference proteome</keyword>
<feature type="region of interest" description="Disordered" evidence="1">
    <location>
        <begin position="368"/>
        <end position="394"/>
    </location>
</feature>
<feature type="compositionally biased region" description="Polar residues" evidence="1">
    <location>
        <begin position="74"/>
        <end position="84"/>
    </location>
</feature>
<evidence type="ECO:0000256" key="1">
    <source>
        <dbReference type="SAM" id="MobiDB-lite"/>
    </source>
</evidence>
<name>A0A4S4DH42_CAMSN</name>
<sequence>MMANKHLHELLKEDQEPFLLTKYIADKRSQLNKPTPKPSLRRKPIIESSSSKRRLYKHAGFLSFANSPDLKKSPATSNNPSKSPNAVILHVPSRTSALLLEAAMRIQNQKQSSSHKPKTQIKNAGFGLFGSILNRLSSKNTTQKCEVGGTGDGGLPRKSAGKGEKKQESNGKSGSEMGFSCSCNHSRRNSSTVWSESNEEKSLDLESSSSCRSDEDSEEIEFAIEKKECGGFGLCEKEFCLSPFQFALQKSPSPGRRTPVFSSPATSPSPHRKQEKENCEVQSIQKIQLAKEEEEEKEQCSPVSVLDPQFEDDDDGNHDEDNNDDDEDSSELECSYAIVQKAKHQLLVKLRRFEKLAELDPIELEKRMLKDQDDEDESKDIEQEECEEDASSSSYTEKNVDGFVRVVLGKLGLHQSKVLSDMERLVSDLIAEERREDEDSDDSEVVAKRVCKRLDSWKEVKSNTIDMMVELDFRREIEGWKVNDKELVRETAKEIELAIFGILMEELSEELVCLPSGKSSQSFCSSM</sequence>
<proteinExistence type="predicted"/>
<accession>A0A4S4DH42</accession>
<evidence type="ECO:0000313" key="3">
    <source>
        <dbReference type="Proteomes" id="UP000306102"/>
    </source>
</evidence>
<feature type="region of interest" description="Disordered" evidence="1">
    <location>
        <begin position="26"/>
        <end position="52"/>
    </location>
</feature>
<organism evidence="2 3">
    <name type="scientific">Camellia sinensis var. sinensis</name>
    <name type="common">China tea</name>
    <dbReference type="NCBI Taxonomy" id="542762"/>
    <lineage>
        <taxon>Eukaryota</taxon>
        <taxon>Viridiplantae</taxon>
        <taxon>Streptophyta</taxon>
        <taxon>Embryophyta</taxon>
        <taxon>Tracheophyta</taxon>
        <taxon>Spermatophyta</taxon>
        <taxon>Magnoliopsida</taxon>
        <taxon>eudicotyledons</taxon>
        <taxon>Gunneridae</taxon>
        <taxon>Pentapetalae</taxon>
        <taxon>asterids</taxon>
        <taxon>Ericales</taxon>
        <taxon>Theaceae</taxon>
        <taxon>Camellia</taxon>
    </lineage>
</organism>
<feature type="region of interest" description="Disordered" evidence="1">
    <location>
        <begin position="65"/>
        <end position="88"/>
    </location>
</feature>
<protein>
    <recommendedName>
        <fullName evidence="4">DUF4378 domain-containing protein</fullName>
    </recommendedName>
</protein>
<dbReference type="EMBL" id="SDRB02011250">
    <property type="protein sequence ID" value="THG02082.1"/>
    <property type="molecule type" value="Genomic_DNA"/>
</dbReference>
<dbReference type="AlphaFoldDB" id="A0A4S4DH42"/>
<reference evidence="2 3" key="1">
    <citation type="journal article" date="2018" name="Proc. Natl. Acad. Sci. U.S.A.">
        <title>Draft genome sequence of Camellia sinensis var. sinensis provides insights into the evolution of the tea genome and tea quality.</title>
        <authorList>
            <person name="Wei C."/>
            <person name="Yang H."/>
            <person name="Wang S."/>
            <person name="Zhao J."/>
            <person name="Liu C."/>
            <person name="Gao L."/>
            <person name="Xia E."/>
            <person name="Lu Y."/>
            <person name="Tai Y."/>
            <person name="She G."/>
            <person name="Sun J."/>
            <person name="Cao H."/>
            <person name="Tong W."/>
            <person name="Gao Q."/>
            <person name="Li Y."/>
            <person name="Deng W."/>
            <person name="Jiang X."/>
            <person name="Wang W."/>
            <person name="Chen Q."/>
            <person name="Zhang S."/>
            <person name="Li H."/>
            <person name="Wu J."/>
            <person name="Wang P."/>
            <person name="Li P."/>
            <person name="Shi C."/>
            <person name="Zheng F."/>
            <person name="Jian J."/>
            <person name="Huang B."/>
            <person name="Shan D."/>
            <person name="Shi M."/>
            <person name="Fang C."/>
            <person name="Yue Y."/>
            <person name="Li F."/>
            <person name="Li D."/>
            <person name="Wei S."/>
            <person name="Han B."/>
            <person name="Jiang C."/>
            <person name="Yin Y."/>
            <person name="Xia T."/>
            <person name="Zhang Z."/>
            <person name="Bennetzen J.L."/>
            <person name="Zhao S."/>
            <person name="Wan X."/>
        </authorList>
    </citation>
    <scope>NUCLEOTIDE SEQUENCE [LARGE SCALE GENOMIC DNA]</scope>
    <source>
        <strain evidence="3">cv. Shuchazao</strain>
        <tissue evidence="2">Leaf</tissue>
    </source>
</reference>
<feature type="region of interest" description="Disordered" evidence="1">
    <location>
        <begin position="249"/>
        <end position="333"/>
    </location>
</feature>
<dbReference type="PANTHER" id="PTHR33623">
    <property type="entry name" value="OS04G0572500 PROTEIN"/>
    <property type="match status" value="1"/>
</dbReference>
<feature type="region of interest" description="Disordered" evidence="1">
    <location>
        <begin position="142"/>
        <end position="217"/>
    </location>
</feature>
<comment type="caution">
    <text evidence="2">The sequence shown here is derived from an EMBL/GenBank/DDBJ whole genome shotgun (WGS) entry which is preliminary data.</text>
</comment>
<feature type="compositionally biased region" description="Acidic residues" evidence="1">
    <location>
        <begin position="372"/>
        <end position="390"/>
    </location>
</feature>
<evidence type="ECO:0008006" key="4">
    <source>
        <dbReference type="Google" id="ProtNLM"/>
    </source>
</evidence>
<dbReference type="PANTHER" id="PTHR33623:SF5">
    <property type="entry name" value="HISTONE-LYSINE N-METHYLTRANSFERASE SETD1B-LIKE PROTEIN"/>
    <property type="match status" value="1"/>
</dbReference>